<dbReference type="OrthoDB" id="1433859at2"/>
<proteinExistence type="predicted"/>
<evidence type="ECO:0000313" key="3">
    <source>
        <dbReference type="Proteomes" id="UP000007590"/>
    </source>
</evidence>
<dbReference type="eggNOG" id="ENOG5033K76">
    <property type="taxonomic scope" value="Bacteria"/>
</dbReference>
<dbReference type="Proteomes" id="UP000007590">
    <property type="component" value="Chromosome"/>
</dbReference>
<reference evidence="2" key="1">
    <citation type="submission" date="2012-02" db="EMBL/GenBank/DDBJ databases">
        <title>The complete genome of Solitalea canadensis DSM 3403.</title>
        <authorList>
            <consortium name="US DOE Joint Genome Institute (JGI-PGF)"/>
            <person name="Lucas S."/>
            <person name="Copeland A."/>
            <person name="Lapidus A."/>
            <person name="Glavina del Rio T."/>
            <person name="Dalin E."/>
            <person name="Tice H."/>
            <person name="Bruce D."/>
            <person name="Goodwin L."/>
            <person name="Pitluck S."/>
            <person name="Peters L."/>
            <person name="Ovchinnikova G."/>
            <person name="Lu M."/>
            <person name="Kyrpides N."/>
            <person name="Mavromatis K."/>
            <person name="Ivanova N."/>
            <person name="Brettin T."/>
            <person name="Detter J.C."/>
            <person name="Han C."/>
            <person name="Larimer F."/>
            <person name="Land M."/>
            <person name="Hauser L."/>
            <person name="Markowitz V."/>
            <person name="Cheng J.-F."/>
            <person name="Hugenholtz P."/>
            <person name="Woyke T."/>
            <person name="Wu D."/>
            <person name="Spring S."/>
            <person name="Schroeder M."/>
            <person name="Kopitz M."/>
            <person name="Brambilla E."/>
            <person name="Klenk H.-P."/>
            <person name="Eisen J.A."/>
        </authorList>
    </citation>
    <scope>NUCLEOTIDE SEQUENCE</scope>
    <source>
        <strain evidence="2">DSM 3403</strain>
    </source>
</reference>
<sequence length="279" mass="31601">MKKAFKIIGWVIGIFLIGAGTIFLVAWKSPAFYKVQKRSPLEQAYVTFIRYSGEHPRPYIIETQGAIIFGAEHTRNPQHREIKMIEEKWKTLKPSIALVEGRLGFLLPGLMDPVANLGEGGKVKQLAEKDDIPIYNWDLSKEELAIQLKSKFSNEQIALAQILQPYFSQLRFGKPSSEADFLQPFFKRAAIVGLEDSIKSVQDIDKVWKKYFSTIDWRNVSDETTLPGYLNDMLAVTNDLRNQQLISVVNELVSKGERVFLICGSSHAYCVGPAFKADK</sequence>
<keyword evidence="1" id="KW-1133">Transmembrane helix</keyword>
<name>H8KXP4_SOLCM</name>
<dbReference type="KEGG" id="scn:Solca_0316"/>
<dbReference type="RefSeq" id="WP_014678687.1">
    <property type="nucleotide sequence ID" value="NC_017770.1"/>
</dbReference>
<keyword evidence="3" id="KW-1185">Reference proteome</keyword>
<keyword evidence="1" id="KW-0812">Transmembrane</keyword>
<protein>
    <submittedName>
        <fullName evidence="2">Uncharacterized protein</fullName>
    </submittedName>
</protein>
<evidence type="ECO:0000313" key="2">
    <source>
        <dbReference type="EMBL" id="AFD05459.1"/>
    </source>
</evidence>
<dbReference type="AlphaFoldDB" id="H8KXP4"/>
<keyword evidence="1" id="KW-0472">Membrane</keyword>
<dbReference type="EMBL" id="CP003349">
    <property type="protein sequence ID" value="AFD05459.1"/>
    <property type="molecule type" value="Genomic_DNA"/>
</dbReference>
<evidence type="ECO:0000256" key="1">
    <source>
        <dbReference type="SAM" id="Phobius"/>
    </source>
</evidence>
<organism evidence="2 3">
    <name type="scientific">Solitalea canadensis (strain ATCC 29591 / DSM 3403 / JCM 21819 / LMG 8368 / NBRC 15130 / NCIMB 12057 / USAM 9D)</name>
    <name type="common">Flexibacter canadensis</name>
    <dbReference type="NCBI Taxonomy" id="929556"/>
    <lineage>
        <taxon>Bacteria</taxon>
        <taxon>Pseudomonadati</taxon>
        <taxon>Bacteroidota</taxon>
        <taxon>Sphingobacteriia</taxon>
        <taxon>Sphingobacteriales</taxon>
        <taxon>Sphingobacteriaceae</taxon>
        <taxon>Solitalea</taxon>
    </lineage>
</organism>
<gene>
    <name evidence="2" type="ordered locus">Solca_0316</name>
</gene>
<accession>H8KXP4</accession>
<feature type="transmembrane region" description="Helical" evidence="1">
    <location>
        <begin position="7"/>
        <end position="27"/>
    </location>
</feature>
<dbReference type="HOGENOM" id="CLU_997145_0_0_10"/>